<sequence>MDALFDGAAALTATMASPAPATSAAESQHHTPQCFFNGCSHPARPGSVKCAFHRKKGTCMGPGCRNQVYARGRCVLHGARKPCTHPGGCNGFARSRGLCSRHSRGADEGTSSPDRVSGGKSLAPPRTRHTSRSSSSAQHCKISPTTQVLLTQVDPKARSCLDALLQLHGQHPSVASSTPRHYRSVAPLLPLRDVPFAYTPNLPKLPSIHTWFAPCIM</sequence>
<dbReference type="AlphaFoldDB" id="W4G0Z3"/>
<dbReference type="VEuPathDB" id="FungiDB:H257_12437"/>
<dbReference type="EMBL" id="KI913153">
    <property type="protein sequence ID" value="ETV72704.1"/>
    <property type="molecule type" value="Genomic_DNA"/>
</dbReference>
<reference evidence="2" key="1">
    <citation type="submission" date="2013-12" db="EMBL/GenBank/DDBJ databases">
        <title>The Genome Sequence of Aphanomyces astaci APO3.</title>
        <authorList>
            <consortium name="The Broad Institute Genomics Platform"/>
            <person name="Russ C."/>
            <person name="Tyler B."/>
            <person name="van West P."/>
            <person name="Dieguez-Uribeondo J."/>
            <person name="Young S.K."/>
            <person name="Zeng Q."/>
            <person name="Gargeya S."/>
            <person name="Fitzgerald M."/>
            <person name="Abouelleil A."/>
            <person name="Alvarado L."/>
            <person name="Chapman S.B."/>
            <person name="Gainer-Dewar J."/>
            <person name="Goldberg J."/>
            <person name="Griggs A."/>
            <person name="Gujja S."/>
            <person name="Hansen M."/>
            <person name="Howarth C."/>
            <person name="Imamovic A."/>
            <person name="Ireland A."/>
            <person name="Larimer J."/>
            <person name="McCowan C."/>
            <person name="Murphy C."/>
            <person name="Pearson M."/>
            <person name="Poon T.W."/>
            <person name="Priest M."/>
            <person name="Roberts A."/>
            <person name="Saif S."/>
            <person name="Shea T."/>
            <person name="Sykes S."/>
            <person name="Wortman J."/>
            <person name="Nusbaum C."/>
            <person name="Birren B."/>
        </authorList>
    </citation>
    <scope>NUCLEOTIDE SEQUENCE [LARGE SCALE GENOMIC DNA]</scope>
    <source>
        <strain evidence="2">APO3</strain>
    </source>
</reference>
<accession>W4G0Z3</accession>
<evidence type="ECO:0000256" key="1">
    <source>
        <dbReference type="SAM" id="MobiDB-lite"/>
    </source>
</evidence>
<name>W4G0Z3_APHAT</name>
<dbReference type="GeneID" id="20814433"/>
<dbReference type="OrthoDB" id="79380at2759"/>
<evidence type="ECO:0000313" key="2">
    <source>
        <dbReference type="EMBL" id="ETV72704.1"/>
    </source>
</evidence>
<protein>
    <recommendedName>
        <fullName evidence="3">C3H1-type domain-containing protein</fullName>
    </recommendedName>
</protein>
<proteinExistence type="predicted"/>
<organism evidence="2">
    <name type="scientific">Aphanomyces astaci</name>
    <name type="common">Crayfish plague agent</name>
    <dbReference type="NCBI Taxonomy" id="112090"/>
    <lineage>
        <taxon>Eukaryota</taxon>
        <taxon>Sar</taxon>
        <taxon>Stramenopiles</taxon>
        <taxon>Oomycota</taxon>
        <taxon>Saprolegniomycetes</taxon>
        <taxon>Saprolegniales</taxon>
        <taxon>Verrucalvaceae</taxon>
        <taxon>Aphanomyces</taxon>
    </lineage>
</organism>
<feature type="region of interest" description="Disordered" evidence="1">
    <location>
        <begin position="101"/>
        <end position="140"/>
    </location>
</feature>
<evidence type="ECO:0008006" key="3">
    <source>
        <dbReference type="Google" id="ProtNLM"/>
    </source>
</evidence>
<gene>
    <name evidence="2" type="ORF">H257_12437</name>
</gene>
<dbReference type="RefSeq" id="XP_009837932.1">
    <property type="nucleotide sequence ID" value="XM_009839630.1"/>
</dbReference>